<name>A0ABD5U3A5_9EURY</name>
<evidence type="ECO:0000313" key="2">
    <source>
        <dbReference type="EMBL" id="MFC6826371.1"/>
    </source>
</evidence>
<organism evidence="2 3">
    <name type="scientific">Halopelagius fulvigenes</name>
    <dbReference type="NCBI Taxonomy" id="1198324"/>
    <lineage>
        <taxon>Archaea</taxon>
        <taxon>Methanobacteriati</taxon>
        <taxon>Methanobacteriota</taxon>
        <taxon>Stenosarchaea group</taxon>
        <taxon>Halobacteria</taxon>
        <taxon>Halobacteriales</taxon>
        <taxon>Haloferacaceae</taxon>
    </lineage>
</organism>
<feature type="domain" description="Halobacterial output" evidence="1">
    <location>
        <begin position="27"/>
        <end position="97"/>
    </location>
</feature>
<evidence type="ECO:0000313" key="3">
    <source>
        <dbReference type="Proteomes" id="UP001596408"/>
    </source>
</evidence>
<reference evidence="2 3" key="1">
    <citation type="journal article" date="2019" name="Int. J. Syst. Evol. Microbiol.">
        <title>The Global Catalogue of Microorganisms (GCM) 10K type strain sequencing project: providing services to taxonomists for standard genome sequencing and annotation.</title>
        <authorList>
            <consortium name="The Broad Institute Genomics Platform"/>
            <consortium name="The Broad Institute Genome Sequencing Center for Infectious Disease"/>
            <person name="Wu L."/>
            <person name="Ma J."/>
        </authorList>
    </citation>
    <scope>NUCLEOTIDE SEQUENCE [LARGE SCALE GENOMIC DNA]</scope>
    <source>
        <strain evidence="2 3">YIM 94188</strain>
    </source>
</reference>
<proteinExistence type="predicted"/>
<gene>
    <name evidence="2" type="ORF">ACFQEV_15415</name>
</gene>
<sequence>MSESEERIPQSEMIVHEKGSLVDAAEYETVAMAVVGAVAAAEGVSEISLPPLYDAGIDPDALNELFEGSRTHVEGLFSFTYAEYVVTVTSGEDVTVEAHRTV</sequence>
<dbReference type="Pfam" id="PF18545">
    <property type="entry name" value="HalOD1"/>
    <property type="match status" value="1"/>
</dbReference>
<dbReference type="Proteomes" id="UP001596408">
    <property type="component" value="Unassembled WGS sequence"/>
</dbReference>
<accession>A0ABD5U3A5</accession>
<dbReference type="EMBL" id="JBHSXH010000015">
    <property type="protein sequence ID" value="MFC6826371.1"/>
    <property type="molecule type" value="Genomic_DNA"/>
</dbReference>
<keyword evidence="3" id="KW-1185">Reference proteome</keyword>
<protein>
    <submittedName>
        <fullName evidence="2">HalOD1 output domain-containing protein</fullName>
    </submittedName>
</protein>
<comment type="caution">
    <text evidence="2">The sequence shown here is derived from an EMBL/GenBank/DDBJ whole genome shotgun (WGS) entry which is preliminary data.</text>
</comment>
<evidence type="ECO:0000259" key="1">
    <source>
        <dbReference type="Pfam" id="PF18545"/>
    </source>
</evidence>
<dbReference type="AlphaFoldDB" id="A0ABD5U3A5"/>
<dbReference type="RefSeq" id="WP_379697884.1">
    <property type="nucleotide sequence ID" value="NZ_JBHSXH010000015.1"/>
</dbReference>
<dbReference type="InterPro" id="IPR040624">
    <property type="entry name" value="HalOD1"/>
</dbReference>